<sequence>MECFISLSLPSTWWKVCMTRPRVPSRQPDKSLLYISSSHHHLPNQLSRLITPFGVSNPRCKLAKSIHSFIHSNRAQPRKFVPSRLLTDSRFPSTGRKLVYFIVRD</sequence>
<name>A0ABR4CGY0_9HELO</name>
<evidence type="ECO:0000313" key="2">
    <source>
        <dbReference type="Proteomes" id="UP001595075"/>
    </source>
</evidence>
<protein>
    <submittedName>
        <fullName evidence="1">Uncharacterized protein</fullName>
    </submittedName>
</protein>
<reference evidence="1 2" key="1">
    <citation type="journal article" date="2024" name="Commun. Biol.">
        <title>Comparative genomic analysis of thermophilic fungi reveals convergent evolutionary adaptations and gene losses.</title>
        <authorList>
            <person name="Steindorff A.S."/>
            <person name="Aguilar-Pontes M.V."/>
            <person name="Robinson A.J."/>
            <person name="Andreopoulos B."/>
            <person name="LaButti K."/>
            <person name="Kuo A."/>
            <person name="Mondo S."/>
            <person name="Riley R."/>
            <person name="Otillar R."/>
            <person name="Haridas S."/>
            <person name="Lipzen A."/>
            <person name="Grimwood J."/>
            <person name="Schmutz J."/>
            <person name="Clum A."/>
            <person name="Reid I.D."/>
            <person name="Moisan M.C."/>
            <person name="Butler G."/>
            <person name="Nguyen T.T.M."/>
            <person name="Dewar K."/>
            <person name="Conant G."/>
            <person name="Drula E."/>
            <person name="Henrissat B."/>
            <person name="Hansel C."/>
            <person name="Singer S."/>
            <person name="Hutchinson M.I."/>
            <person name="de Vries R.P."/>
            <person name="Natvig D.O."/>
            <person name="Powell A.J."/>
            <person name="Tsang A."/>
            <person name="Grigoriev I.V."/>
        </authorList>
    </citation>
    <scope>NUCLEOTIDE SEQUENCE [LARGE SCALE GENOMIC DNA]</scope>
    <source>
        <strain evidence="1 2">CBS 494.80</strain>
    </source>
</reference>
<accession>A0ABR4CGY0</accession>
<dbReference type="Proteomes" id="UP001595075">
    <property type="component" value="Unassembled WGS sequence"/>
</dbReference>
<proteinExistence type="predicted"/>
<evidence type="ECO:0000313" key="1">
    <source>
        <dbReference type="EMBL" id="KAL2068777.1"/>
    </source>
</evidence>
<comment type="caution">
    <text evidence="1">The sequence shown here is derived from an EMBL/GenBank/DDBJ whole genome shotgun (WGS) entry which is preliminary data.</text>
</comment>
<gene>
    <name evidence="1" type="ORF">VTL71DRAFT_15115</name>
</gene>
<organism evidence="1 2">
    <name type="scientific">Oculimacula yallundae</name>
    <dbReference type="NCBI Taxonomy" id="86028"/>
    <lineage>
        <taxon>Eukaryota</taxon>
        <taxon>Fungi</taxon>
        <taxon>Dikarya</taxon>
        <taxon>Ascomycota</taxon>
        <taxon>Pezizomycotina</taxon>
        <taxon>Leotiomycetes</taxon>
        <taxon>Helotiales</taxon>
        <taxon>Ploettnerulaceae</taxon>
        <taxon>Oculimacula</taxon>
    </lineage>
</organism>
<keyword evidence="2" id="KW-1185">Reference proteome</keyword>
<dbReference type="EMBL" id="JAZHXI010000008">
    <property type="protein sequence ID" value="KAL2068777.1"/>
    <property type="molecule type" value="Genomic_DNA"/>
</dbReference>